<comment type="caution">
    <text evidence="2">The sequence shown here is derived from an EMBL/GenBank/DDBJ whole genome shotgun (WGS) entry which is preliminary data.</text>
</comment>
<organism evidence="2 3">
    <name type="scientific">Hymenobacter coccineus</name>
    <dbReference type="NCBI Taxonomy" id="1908235"/>
    <lineage>
        <taxon>Bacteria</taxon>
        <taxon>Pseudomonadati</taxon>
        <taxon>Bacteroidota</taxon>
        <taxon>Cytophagia</taxon>
        <taxon>Cytophagales</taxon>
        <taxon>Hymenobacteraceae</taxon>
        <taxon>Hymenobacter</taxon>
    </lineage>
</organism>
<keyword evidence="3" id="KW-1185">Reference proteome</keyword>
<evidence type="ECO:0000256" key="1">
    <source>
        <dbReference type="SAM" id="SignalP"/>
    </source>
</evidence>
<dbReference type="EMBL" id="MDZA01000424">
    <property type="protein sequence ID" value="OGX82856.1"/>
    <property type="molecule type" value="Genomic_DNA"/>
</dbReference>
<keyword evidence="1" id="KW-0732">Signal</keyword>
<feature type="chain" id="PRO_5009578541" description="DUF4177 domain-containing protein" evidence="1">
    <location>
        <begin position="21"/>
        <end position="125"/>
    </location>
</feature>
<evidence type="ECO:0000313" key="3">
    <source>
        <dbReference type="Proteomes" id="UP000177506"/>
    </source>
</evidence>
<sequence>MLKPLILASTLAFTTVSAFAQSPVPAVAAVPVAYQHCLLVSWGDAYASATVQLEYGQKAKTPIQDAQLAQDNEAVAKLGSVVSALNYMSLRGWECISVSTITSKDGAYSSTTSSQVGYLLRRRAQ</sequence>
<feature type="signal peptide" evidence="1">
    <location>
        <begin position="1"/>
        <end position="20"/>
    </location>
</feature>
<gene>
    <name evidence="2" type="ORF">BEN49_13265</name>
</gene>
<name>A0A1G1SW55_9BACT</name>
<dbReference type="OrthoDB" id="5873496at2"/>
<evidence type="ECO:0008006" key="4">
    <source>
        <dbReference type="Google" id="ProtNLM"/>
    </source>
</evidence>
<dbReference type="Proteomes" id="UP000177506">
    <property type="component" value="Unassembled WGS sequence"/>
</dbReference>
<dbReference type="RefSeq" id="WP_070746343.1">
    <property type="nucleotide sequence ID" value="NZ_MDZA01000424.1"/>
</dbReference>
<reference evidence="2 3" key="1">
    <citation type="submission" date="2016-08" db="EMBL/GenBank/DDBJ databases">
        <title>Hymenobacter coccineus sp. nov., Hymenobacter lapidarius sp. nov. and Hymenobacter glacialis sp. nov., isolated from Antarctic soil.</title>
        <authorList>
            <person name="Sedlacek I."/>
            <person name="Kralova S."/>
            <person name="Kyrova K."/>
            <person name="Maslanova I."/>
            <person name="Stankova E."/>
            <person name="Vrbovska V."/>
            <person name="Nemec M."/>
            <person name="Bartak M."/>
            <person name="Svec P."/>
            <person name="Busse H.-J."/>
            <person name="Pantucek R."/>
        </authorList>
    </citation>
    <scope>NUCLEOTIDE SEQUENCE [LARGE SCALE GENOMIC DNA]</scope>
    <source>
        <strain evidence="2 3">CCM 8649</strain>
    </source>
</reference>
<dbReference type="AlphaFoldDB" id="A0A1G1SW55"/>
<proteinExistence type="predicted"/>
<accession>A0A1G1SW55</accession>
<evidence type="ECO:0000313" key="2">
    <source>
        <dbReference type="EMBL" id="OGX82856.1"/>
    </source>
</evidence>
<protein>
    <recommendedName>
        <fullName evidence="4">DUF4177 domain-containing protein</fullName>
    </recommendedName>
</protein>